<dbReference type="GO" id="GO:0003700">
    <property type="term" value="F:DNA-binding transcription factor activity"/>
    <property type="evidence" value="ECO:0007669"/>
    <property type="project" value="InterPro"/>
</dbReference>
<evidence type="ECO:0000256" key="1">
    <source>
        <dbReference type="ARBA" id="ARBA00009437"/>
    </source>
</evidence>
<dbReference type="InterPro" id="IPR058163">
    <property type="entry name" value="LysR-type_TF_proteobact-type"/>
</dbReference>
<dbReference type="EMBL" id="JAHTBI010000117">
    <property type="protein sequence ID" value="MBV6290203.1"/>
    <property type="molecule type" value="Genomic_DNA"/>
</dbReference>
<comment type="similarity">
    <text evidence="1">Belongs to the LysR transcriptional regulatory family.</text>
</comment>
<feature type="domain" description="HTH lysR-type" evidence="5">
    <location>
        <begin position="1"/>
        <end position="58"/>
    </location>
</feature>
<dbReference type="CDD" id="cd08422">
    <property type="entry name" value="PBP2_CrgA_like"/>
    <property type="match status" value="1"/>
</dbReference>
<dbReference type="Proteomes" id="UP001106592">
    <property type="component" value="Unassembled WGS sequence"/>
</dbReference>
<dbReference type="InterPro" id="IPR005119">
    <property type="entry name" value="LysR_subst-bd"/>
</dbReference>
<evidence type="ECO:0000256" key="4">
    <source>
        <dbReference type="ARBA" id="ARBA00023163"/>
    </source>
</evidence>
<keyword evidence="3" id="KW-0238">DNA-binding</keyword>
<dbReference type="Pfam" id="PF00126">
    <property type="entry name" value="HTH_1"/>
    <property type="match status" value="1"/>
</dbReference>
<dbReference type="FunFam" id="1.10.10.10:FF:000001">
    <property type="entry name" value="LysR family transcriptional regulator"/>
    <property type="match status" value="1"/>
</dbReference>
<gene>
    <name evidence="6" type="ORF">KUO17_24820</name>
</gene>
<dbReference type="GO" id="GO:0043565">
    <property type="term" value="F:sequence-specific DNA binding"/>
    <property type="evidence" value="ECO:0007669"/>
    <property type="project" value="TreeGrafter"/>
</dbReference>
<dbReference type="InterPro" id="IPR000847">
    <property type="entry name" value="LysR_HTH_N"/>
</dbReference>
<keyword evidence="4" id="KW-0804">Transcription</keyword>
<keyword evidence="7" id="KW-1185">Reference proteome</keyword>
<evidence type="ECO:0000313" key="6">
    <source>
        <dbReference type="EMBL" id="MBV6290203.1"/>
    </source>
</evidence>
<dbReference type="GO" id="GO:0006351">
    <property type="term" value="P:DNA-templated transcription"/>
    <property type="evidence" value="ECO:0007669"/>
    <property type="project" value="TreeGrafter"/>
</dbReference>
<dbReference type="PROSITE" id="PS50931">
    <property type="entry name" value="HTH_LYSR"/>
    <property type="match status" value="1"/>
</dbReference>
<dbReference type="RefSeq" id="WP_217978204.1">
    <property type="nucleotide sequence ID" value="NZ_JAHTBI010000117.1"/>
</dbReference>
<evidence type="ECO:0000256" key="3">
    <source>
        <dbReference type="ARBA" id="ARBA00023125"/>
    </source>
</evidence>
<proteinExistence type="inferred from homology"/>
<dbReference type="AlphaFoldDB" id="A0A9Q2XP10"/>
<name>A0A9Q2XP10_9PSED</name>
<evidence type="ECO:0000313" key="7">
    <source>
        <dbReference type="Proteomes" id="UP001106592"/>
    </source>
</evidence>
<sequence length="296" mass="31342">MNLEDLRTFVEVADAGGVAPGARRLGIAKSIVSRRLARLEGALGVQLLLRTTRGSVLTEEGVTFLEHARRVIVELDAAQETFSPQGEVRGLLRVAAPLSFGASQLAPVFAELAKRHPSLQMDTSYSDRVVDLIGEGFDCAVRLGFLADSGLVARGICTFRGRLVASPAYLEAHGTPQNLEDLSHHQAVAKKGEAWPLTDRGKTVIVRPRGRFIADSGEAILAGALAGLGVAALPDFLTQSHILAGNLTPLLSEYPAPEAGIYVVGPPGAFSSRKIRALIDILIEHFGETAPTAVAS</sequence>
<evidence type="ECO:0000259" key="5">
    <source>
        <dbReference type="PROSITE" id="PS50931"/>
    </source>
</evidence>
<dbReference type="Pfam" id="PF03466">
    <property type="entry name" value="LysR_substrate"/>
    <property type="match status" value="1"/>
</dbReference>
<keyword evidence="2" id="KW-0805">Transcription regulation</keyword>
<comment type="caution">
    <text evidence="6">The sequence shown here is derived from an EMBL/GenBank/DDBJ whole genome shotgun (WGS) entry which is preliminary data.</text>
</comment>
<dbReference type="PANTHER" id="PTHR30537">
    <property type="entry name" value="HTH-TYPE TRANSCRIPTIONAL REGULATOR"/>
    <property type="match status" value="1"/>
</dbReference>
<protein>
    <submittedName>
        <fullName evidence="6">LysR family transcriptional regulator</fullName>
    </submittedName>
</protein>
<accession>A0A9Q2XP10</accession>
<dbReference type="PANTHER" id="PTHR30537:SF5">
    <property type="entry name" value="HTH-TYPE TRANSCRIPTIONAL ACTIVATOR TTDR-RELATED"/>
    <property type="match status" value="1"/>
</dbReference>
<reference evidence="6" key="1">
    <citation type="journal article" date="2022" name="Int. J. Syst. Evol. Microbiol.">
        <title>Pseudomonas aegrilactucae sp. nov. and Pseudomonas morbosilactucae sp. nov., pathogens causing bacterial rot of lettuce in Japan.</title>
        <authorList>
            <person name="Sawada H."/>
            <person name="Fujikawa T."/>
            <person name="Satou M."/>
        </authorList>
    </citation>
    <scope>NUCLEOTIDE SEQUENCE</scope>
    <source>
        <strain evidence="6">MAFF 301350</strain>
    </source>
</reference>
<organism evidence="6 7">
    <name type="scientific">Pseudomonas aegrilactucae</name>
    <dbReference type="NCBI Taxonomy" id="2854028"/>
    <lineage>
        <taxon>Bacteria</taxon>
        <taxon>Pseudomonadati</taxon>
        <taxon>Pseudomonadota</taxon>
        <taxon>Gammaproteobacteria</taxon>
        <taxon>Pseudomonadales</taxon>
        <taxon>Pseudomonadaceae</taxon>
        <taxon>Pseudomonas</taxon>
    </lineage>
</organism>
<reference evidence="6" key="2">
    <citation type="journal article" date="2023" name="Plant Pathol.">
        <title>Dismantling and reorganizing Pseudomonas marginalis sensu#lato.</title>
        <authorList>
            <person name="Sawada H."/>
            <person name="Fujikawa T."/>
            <person name="Satou M."/>
        </authorList>
    </citation>
    <scope>NUCLEOTIDE SEQUENCE</scope>
    <source>
        <strain evidence="6">MAFF 301350</strain>
    </source>
</reference>
<evidence type="ECO:0000256" key="2">
    <source>
        <dbReference type="ARBA" id="ARBA00023015"/>
    </source>
</evidence>